<organism evidence="1 2">
    <name type="scientific">Enterovibrio norvegicus DSM 15893</name>
    <dbReference type="NCBI Taxonomy" id="1121869"/>
    <lineage>
        <taxon>Bacteria</taxon>
        <taxon>Pseudomonadati</taxon>
        <taxon>Pseudomonadota</taxon>
        <taxon>Gammaproteobacteria</taxon>
        <taxon>Vibrionales</taxon>
        <taxon>Vibrionaceae</taxon>
        <taxon>Enterovibrio</taxon>
    </lineage>
</organism>
<proteinExistence type="predicted"/>
<dbReference type="InterPro" id="IPR051200">
    <property type="entry name" value="Host-pathogen_enzymatic-act"/>
</dbReference>
<dbReference type="PANTHER" id="PTHR47197">
    <property type="entry name" value="PROTEIN NIRF"/>
    <property type="match status" value="1"/>
</dbReference>
<reference evidence="1 2" key="1">
    <citation type="submission" date="2016-10" db="EMBL/GenBank/DDBJ databases">
        <authorList>
            <person name="de Groot N.N."/>
        </authorList>
    </citation>
    <scope>NUCLEOTIDE SEQUENCE [LARGE SCALE GENOMIC DNA]</scope>
    <source>
        <strain evidence="1 2">DSM 15893</strain>
    </source>
</reference>
<dbReference type="Proteomes" id="UP000182692">
    <property type="component" value="Unassembled WGS sequence"/>
</dbReference>
<gene>
    <name evidence="1" type="ORF">SAMN03084138_00909</name>
</gene>
<protein>
    <submittedName>
        <fullName evidence="1">40-residue YVTN family beta-propeller repeat-containing protein</fullName>
    </submittedName>
</protein>
<dbReference type="RefSeq" id="WP_017013686.1">
    <property type="nucleotide sequence ID" value="NZ_FOWR01000005.1"/>
</dbReference>
<dbReference type="AlphaFoldDB" id="A0A1I5LB18"/>
<dbReference type="InterPro" id="IPR015943">
    <property type="entry name" value="WD40/YVTN_repeat-like_dom_sf"/>
</dbReference>
<dbReference type="PANTHER" id="PTHR47197:SF3">
    <property type="entry name" value="DIHYDRO-HEME D1 DEHYDROGENASE"/>
    <property type="match status" value="1"/>
</dbReference>
<name>A0A1I5LB18_9GAMM</name>
<dbReference type="GeneID" id="35872490"/>
<evidence type="ECO:0000313" key="1">
    <source>
        <dbReference type="EMBL" id="SFO94470.1"/>
    </source>
</evidence>
<accession>A0A1I5LB18</accession>
<dbReference type="Gene3D" id="2.130.10.10">
    <property type="entry name" value="YVTN repeat-like/Quinoprotein amine dehydrogenase"/>
    <property type="match status" value="2"/>
</dbReference>
<dbReference type="InterPro" id="IPR011048">
    <property type="entry name" value="Haem_d1_sf"/>
</dbReference>
<dbReference type="STRING" id="1121869.SAMN03084138_00909"/>
<sequence length="313" mass="34367">MNRDTLILNQKSAHTLGFFDAEKGEAITQITLPNYPHEFVVDSNREFAYVGHYGVENSGIIGDNGGCDIFVIDIKRREHVRTISAWPYFRIHGLAMDNQDRLYAMSESHNVMVIYENPKTATAPDRALPSGGLKTHLFSLSADGETAFCLNLLSHTVTKIRPWEPTVDPVAMYPGKKPEGNCLAQDGKTLFVTNRLDNSIVAVDTSSLTVKASAASGQDPTRVYLSPNQQLFVTNYQGGSISIYDQTLMPKGVIELPADPIAVSFHPDGTTAYVSMTNDQVAVLDVSSTRILRTFNCLAEPDVSFLLPAHSQN</sequence>
<dbReference type="SUPFAM" id="SSF51004">
    <property type="entry name" value="C-terminal (heme d1) domain of cytochrome cd1-nitrite reductase"/>
    <property type="match status" value="1"/>
</dbReference>
<dbReference type="OrthoDB" id="24300at2"/>
<dbReference type="EMBL" id="FOWR01000005">
    <property type="protein sequence ID" value="SFO94470.1"/>
    <property type="molecule type" value="Genomic_DNA"/>
</dbReference>
<evidence type="ECO:0000313" key="2">
    <source>
        <dbReference type="Proteomes" id="UP000182692"/>
    </source>
</evidence>